<evidence type="ECO:0000256" key="3">
    <source>
        <dbReference type="ARBA" id="ARBA00022729"/>
    </source>
</evidence>
<dbReference type="STRING" id="525640.SAMN04487971_103258"/>
<dbReference type="InterPro" id="IPR030678">
    <property type="entry name" value="Peptide/Ni-bd"/>
</dbReference>
<evidence type="ECO:0000259" key="5">
    <source>
        <dbReference type="Pfam" id="PF00496"/>
    </source>
</evidence>
<comment type="subcellular location">
    <subcellularLocation>
        <location evidence="1">Periplasm</location>
    </subcellularLocation>
</comment>
<keyword evidence="7" id="KW-1185">Reference proteome</keyword>
<feature type="chain" id="PRO_5011644105" evidence="4">
    <location>
        <begin position="24"/>
        <end position="526"/>
    </location>
</feature>
<organism evidence="6 7">
    <name type="scientific">Paracoccus chinensis</name>
    <dbReference type="NCBI Taxonomy" id="525640"/>
    <lineage>
        <taxon>Bacteria</taxon>
        <taxon>Pseudomonadati</taxon>
        <taxon>Pseudomonadota</taxon>
        <taxon>Alphaproteobacteria</taxon>
        <taxon>Rhodobacterales</taxon>
        <taxon>Paracoccaceae</taxon>
        <taxon>Paracoccus</taxon>
    </lineage>
</organism>
<name>A0A1G9F6K5_9RHOB</name>
<accession>A0A1G9F6K5</accession>
<feature type="signal peptide" evidence="4">
    <location>
        <begin position="1"/>
        <end position="23"/>
    </location>
</feature>
<dbReference type="GO" id="GO:1904680">
    <property type="term" value="F:peptide transmembrane transporter activity"/>
    <property type="evidence" value="ECO:0007669"/>
    <property type="project" value="TreeGrafter"/>
</dbReference>
<dbReference type="Gene3D" id="3.10.105.10">
    <property type="entry name" value="Dipeptide-binding Protein, Domain 3"/>
    <property type="match status" value="1"/>
</dbReference>
<protein>
    <submittedName>
        <fullName evidence="6">Peptide/nickel transport system substrate-binding protein</fullName>
    </submittedName>
</protein>
<dbReference type="OrthoDB" id="9803988at2"/>
<dbReference type="GO" id="GO:0030288">
    <property type="term" value="C:outer membrane-bounded periplasmic space"/>
    <property type="evidence" value="ECO:0007669"/>
    <property type="project" value="UniProtKB-ARBA"/>
</dbReference>
<keyword evidence="3 4" id="KW-0732">Signal</keyword>
<sequence>MTTRKTLGLAAAASLLALSGAWASEINIAREMDSNNYDPHKSTALAAAEILFMLGDTLVSIEPDMQTLAPGLATSWEVSEDGLTYTFKLRDDVKFCDGRAMTAEDVVYSFNRWLDPATASPVKWRAGEVESITAPDATTIVYKLKSPFSELLYQLTQSFATIIDRNQVEALGADFGIQGMNGTGPYCWESWNPRDRLTMTKHAGYAWGPDFYENKGEAQIDRLVWQVVPEENTRTIALMTDQTQITQYVPYIALEQLKVAPNLNVVQSESAFWTYFIGFKVDHPTVADPAVRRAINLALDQDALARDQFFGGVQGAQSYISTATKDWDPALEASLPPYDPAAANALLDEAGWVPGPDGIRVKDGVRLAPLGYFFTGSTWQKLSEYTQAELRKIGVDLQVEIFDATVAWGKMATQEFDAFGMSYPYVSAGDALNLYFPSANIPTPNRMNWKDSETDQWLAEGKSALDDATRAAAYGKVLAKVHDANVWLPLIHEPRTVVSSTRLAPIVPHSNYGAALYKGLDLKLVE</sequence>
<dbReference type="EMBL" id="FNGE01000003">
    <property type="protein sequence ID" value="SDK84014.1"/>
    <property type="molecule type" value="Genomic_DNA"/>
</dbReference>
<dbReference type="PANTHER" id="PTHR30290:SF38">
    <property type="entry name" value="D,D-DIPEPTIDE-BINDING PERIPLASMIC PROTEIN DDPA-RELATED"/>
    <property type="match status" value="1"/>
</dbReference>
<reference evidence="7" key="1">
    <citation type="submission" date="2016-10" db="EMBL/GenBank/DDBJ databases">
        <authorList>
            <person name="Varghese N."/>
            <person name="Submissions S."/>
        </authorList>
    </citation>
    <scope>NUCLEOTIDE SEQUENCE [LARGE SCALE GENOMIC DNA]</scope>
    <source>
        <strain evidence="7">CGMCC 1.7655</strain>
    </source>
</reference>
<dbReference type="PIRSF" id="PIRSF002741">
    <property type="entry name" value="MppA"/>
    <property type="match status" value="1"/>
</dbReference>
<dbReference type="Gene3D" id="3.40.190.10">
    <property type="entry name" value="Periplasmic binding protein-like II"/>
    <property type="match status" value="1"/>
</dbReference>
<gene>
    <name evidence="6" type="ORF">SAMN04487971_103258</name>
</gene>
<dbReference type="SUPFAM" id="SSF53850">
    <property type="entry name" value="Periplasmic binding protein-like II"/>
    <property type="match status" value="1"/>
</dbReference>
<dbReference type="InterPro" id="IPR000914">
    <property type="entry name" value="SBP_5_dom"/>
</dbReference>
<dbReference type="InterPro" id="IPR039424">
    <property type="entry name" value="SBP_5"/>
</dbReference>
<dbReference type="RefSeq" id="WP_090753562.1">
    <property type="nucleotide sequence ID" value="NZ_FNGE01000003.1"/>
</dbReference>
<dbReference type="Pfam" id="PF00496">
    <property type="entry name" value="SBP_bac_5"/>
    <property type="match status" value="1"/>
</dbReference>
<dbReference type="GO" id="GO:0043190">
    <property type="term" value="C:ATP-binding cassette (ABC) transporter complex"/>
    <property type="evidence" value="ECO:0007669"/>
    <property type="project" value="InterPro"/>
</dbReference>
<dbReference type="GO" id="GO:0015833">
    <property type="term" value="P:peptide transport"/>
    <property type="evidence" value="ECO:0007669"/>
    <property type="project" value="TreeGrafter"/>
</dbReference>
<feature type="domain" description="Solute-binding protein family 5" evidence="5">
    <location>
        <begin position="68"/>
        <end position="423"/>
    </location>
</feature>
<dbReference type="PANTHER" id="PTHR30290">
    <property type="entry name" value="PERIPLASMIC BINDING COMPONENT OF ABC TRANSPORTER"/>
    <property type="match status" value="1"/>
</dbReference>
<dbReference type="InterPro" id="IPR023765">
    <property type="entry name" value="SBP_5_CS"/>
</dbReference>
<dbReference type="AlphaFoldDB" id="A0A1G9F6K5"/>
<evidence type="ECO:0000256" key="2">
    <source>
        <dbReference type="ARBA" id="ARBA00005695"/>
    </source>
</evidence>
<proteinExistence type="inferred from homology"/>
<evidence type="ECO:0000256" key="4">
    <source>
        <dbReference type="SAM" id="SignalP"/>
    </source>
</evidence>
<evidence type="ECO:0000313" key="7">
    <source>
        <dbReference type="Proteomes" id="UP000199555"/>
    </source>
</evidence>
<comment type="similarity">
    <text evidence="2">Belongs to the bacterial solute-binding protein 5 family.</text>
</comment>
<evidence type="ECO:0000256" key="1">
    <source>
        <dbReference type="ARBA" id="ARBA00004418"/>
    </source>
</evidence>
<dbReference type="Proteomes" id="UP000199555">
    <property type="component" value="Unassembled WGS sequence"/>
</dbReference>
<dbReference type="PROSITE" id="PS01040">
    <property type="entry name" value="SBP_BACTERIAL_5"/>
    <property type="match status" value="1"/>
</dbReference>
<evidence type="ECO:0000313" key="6">
    <source>
        <dbReference type="EMBL" id="SDK84014.1"/>
    </source>
</evidence>